<dbReference type="AlphaFoldDB" id="A0A859I9R6"/>
<reference evidence="2 3" key="1">
    <citation type="submission" date="2020-06" db="EMBL/GenBank/DDBJ databases">
        <title>Complete genome sequence of Candidatus Phytoplasma asteris RP166.</title>
        <authorList>
            <person name="Cho S.-T."/>
            <person name="Zwolinska A."/>
            <person name="Huang W."/>
            <person name="Wouters R."/>
            <person name="Hogenhout S.A."/>
            <person name="Kuo C.-H."/>
        </authorList>
    </citation>
    <scope>NUCLEOTIDE SEQUENCE [LARGE SCALE GENOMIC DNA]</scope>
    <source>
        <strain evidence="2">RP166</strain>
    </source>
</reference>
<dbReference type="KEGG" id="rphy:RP166_2640"/>
<evidence type="ECO:0000256" key="1">
    <source>
        <dbReference type="SAM" id="Phobius"/>
    </source>
</evidence>
<dbReference type="Proteomes" id="UP000509122">
    <property type="component" value="Chromosome"/>
</dbReference>
<sequence length="268" mass="31624">MELFKILTIVFFLGIIFGSIPLWIWFIQKRENTNRIKKVNIKTGLIIYYVMMSVSVFGFGVFLFLDNKYDIIKSKPKIYEIPSTKIETQEEWFQTKSGAKYTYNENNLQKNNNKSWLLTDIAQEGVPMIKRTYTFYGLYGLGRGHHREHEPADLALFVKNPFDKWYDEGMRVDEFDGFYTKEKQNDSQFGGGNGVRIDPSNHYIKLKYEGPKHLLEEDKDFFMDEVNCTSNERSPEGVLKSKTYYLHFNPKQGYITLYTQKHNTKENK</sequence>
<protein>
    <submittedName>
        <fullName evidence="2">Uncharacterized protein</fullName>
    </submittedName>
</protein>
<proteinExistence type="predicted"/>
<organism evidence="2 3">
    <name type="scientific">Rapeseed phyllody phytoplasma</name>
    <dbReference type="NCBI Taxonomy" id="2490543"/>
    <lineage>
        <taxon>Bacteria</taxon>
        <taxon>Bacillati</taxon>
        <taxon>Mycoplasmatota</taxon>
        <taxon>Mollicutes</taxon>
        <taxon>Acholeplasmatales</taxon>
        <taxon>Acholeplasmataceae</taxon>
        <taxon>Candidatus Phytoplasma</taxon>
        <taxon>16SrI (Aster yellows group)</taxon>
    </lineage>
</organism>
<gene>
    <name evidence="2" type="ORF">RP166_2640</name>
</gene>
<feature type="transmembrane region" description="Helical" evidence="1">
    <location>
        <begin position="6"/>
        <end position="26"/>
    </location>
</feature>
<keyword evidence="1" id="KW-0812">Transmembrane</keyword>
<accession>A0A859I9R6</accession>
<name>A0A859I9R6_9MOLU</name>
<evidence type="ECO:0000313" key="3">
    <source>
        <dbReference type="Proteomes" id="UP000509122"/>
    </source>
</evidence>
<keyword evidence="1" id="KW-0472">Membrane</keyword>
<keyword evidence="1" id="KW-1133">Transmembrane helix</keyword>
<feature type="transmembrane region" description="Helical" evidence="1">
    <location>
        <begin position="46"/>
        <end position="65"/>
    </location>
</feature>
<evidence type="ECO:0000313" key="2">
    <source>
        <dbReference type="EMBL" id="QKX95258.1"/>
    </source>
</evidence>
<dbReference type="EMBL" id="CP055264">
    <property type="protein sequence ID" value="QKX95258.1"/>
    <property type="molecule type" value="Genomic_DNA"/>
</dbReference>